<keyword evidence="6" id="KW-0679">Respiratory chain</keyword>
<evidence type="ECO:0000256" key="15">
    <source>
        <dbReference type="ARBA" id="ARBA00031387"/>
    </source>
</evidence>
<keyword evidence="9" id="KW-0809">Transit peptide</keyword>
<comment type="subcellular location">
    <subcellularLocation>
        <location evidence="2">Mitochondrion inner membrane</location>
        <topology evidence="2">Single-pass membrane protein</topology>
    </subcellularLocation>
</comment>
<keyword evidence="19" id="KW-1185">Reference proteome</keyword>
<evidence type="ECO:0000256" key="3">
    <source>
        <dbReference type="ARBA" id="ARBA00008915"/>
    </source>
</evidence>
<evidence type="ECO:0000256" key="11">
    <source>
        <dbReference type="ARBA" id="ARBA00022989"/>
    </source>
</evidence>
<evidence type="ECO:0000313" key="19">
    <source>
        <dbReference type="Proteomes" id="UP001209878"/>
    </source>
</evidence>
<evidence type="ECO:0000256" key="6">
    <source>
        <dbReference type="ARBA" id="ARBA00022660"/>
    </source>
</evidence>
<keyword evidence="13 17" id="KW-0472">Membrane</keyword>
<evidence type="ECO:0000256" key="4">
    <source>
        <dbReference type="ARBA" id="ARBA00018632"/>
    </source>
</evidence>
<keyword evidence="12" id="KW-0496">Mitochondrion</keyword>
<evidence type="ECO:0000256" key="17">
    <source>
        <dbReference type="SAM" id="Phobius"/>
    </source>
</evidence>
<sequence>MASLMRVAARRGCQVLRSKPVTKIIQPACFISTNKKKDSAAVAQNVGSRAEDDVADKDENWISFGYSLTDREEDTWAHNLLMFTGITIGLCMTGFYLAYMPDFKWQHWTQREAYLELARREKAGLPLISQDLIEANKVELPSDEDLGSMEIVI</sequence>
<evidence type="ECO:0000256" key="9">
    <source>
        <dbReference type="ARBA" id="ARBA00022946"/>
    </source>
</evidence>
<comment type="function">
    <text evidence="1">Accessory subunit of the mitochondrial membrane respiratory chain NADH dehydrogenase (Complex I), that is believed not to be involved in catalysis. Complex I functions in the transfer of electrons from NADH to the respiratory chain. The immediate electron acceptor for the enzyme is believed to be ubiquinone.</text>
</comment>
<evidence type="ECO:0000256" key="16">
    <source>
        <dbReference type="ARBA" id="ARBA00046528"/>
    </source>
</evidence>
<proteinExistence type="inferred from homology"/>
<dbReference type="Pfam" id="PF10183">
    <property type="entry name" value="ESSS"/>
    <property type="match status" value="1"/>
</dbReference>
<evidence type="ECO:0000256" key="7">
    <source>
        <dbReference type="ARBA" id="ARBA00022692"/>
    </source>
</evidence>
<evidence type="ECO:0000313" key="18">
    <source>
        <dbReference type="EMBL" id="KAK2177096.1"/>
    </source>
</evidence>
<keyword evidence="11 17" id="KW-1133">Transmembrane helix</keyword>
<evidence type="ECO:0000256" key="1">
    <source>
        <dbReference type="ARBA" id="ARBA00003195"/>
    </source>
</evidence>
<dbReference type="InterPro" id="IPR019329">
    <property type="entry name" value="NADH_UbQ_OxRdtase_ESSS_su"/>
</dbReference>
<evidence type="ECO:0000256" key="12">
    <source>
        <dbReference type="ARBA" id="ARBA00023128"/>
    </source>
</evidence>
<feature type="transmembrane region" description="Helical" evidence="17">
    <location>
        <begin position="76"/>
        <end position="99"/>
    </location>
</feature>
<accession>A0AAD9KTC5</accession>
<evidence type="ECO:0000256" key="5">
    <source>
        <dbReference type="ARBA" id="ARBA00022448"/>
    </source>
</evidence>
<name>A0AAD9KTC5_RIDPI</name>
<organism evidence="18 19">
    <name type="scientific">Ridgeia piscesae</name>
    <name type="common">Tubeworm</name>
    <dbReference type="NCBI Taxonomy" id="27915"/>
    <lineage>
        <taxon>Eukaryota</taxon>
        <taxon>Metazoa</taxon>
        <taxon>Spiralia</taxon>
        <taxon>Lophotrochozoa</taxon>
        <taxon>Annelida</taxon>
        <taxon>Polychaeta</taxon>
        <taxon>Sedentaria</taxon>
        <taxon>Canalipalpata</taxon>
        <taxon>Sabellida</taxon>
        <taxon>Siboglinidae</taxon>
        <taxon>Ridgeia</taxon>
    </lineage>
</organism>
<evidence type="ECO:0000256" key="10">
    <source>
        <dbReference type="ARBA" id="ARBA00022982"/>
    </source>
</evidence>
<dbReference type="GO" id="GO:0005743">
    <property type="term" value="C:mitochondrial inner membrane"/>
    <property type="evidence" value="ECO:0007669"/>
    <property type="project" value="UniProtKB-SubCell"/>
</dbReference>
<dbReference type="PANTHER" id="PTHR13327:SF0">
    <property type="entry name" value="NADH DEHYDROGENASE [UBIQUINONE] 1 BETA SUBCOMPLEX SUBUNIT 11, MITOCHONDRIAL"/>
    <property type="match status" value="1"/>
</dbReference>
<keyword evidence="5" id="KW-0813">Transport</keyword>
<dbReference type="EMBL" id="JAODUO010000619">
    <property type="protein sequence ID" value="KAK2177096.1"/>
    <property type="molecule type" value="Genomic_DNA"/>
</dbReference>
<evidence type="ECO:0000256" key="14">
    <source>
        <dbReference type="ARBA" id="ARBA00030753"/>
    </source>
</evidence>
<evidence type="ECO:0000256" key="13">
    <source>
        <dbReference type="ARBA" id="ARBA00023136"/>
    </source>
</evidence>
<evidence type="ECO:0000256" key="8">
    <source>
        <dbReference type="ARBA" id="ARBA00022792"/>
    </source>
</evidence>
<comment type="caution">
    <text evidence="18">The sequence shown here is derived from an EMBL/GenBank/DDBJ whole genome shotgun (WGS) entry which is preliminary data.</text>
</comment>
<keyword evidence="7 17" id="KW-0812">Transmembrane</keyword>
<evidence type="ECO:0000256" key="2">
    <source>
        <dbReference type="ARBA" id="ARBA00004434"/>
    </source>
</evidence>
<comment type="subunit">
    <text evidence="16">Complex I is composed of 45 different subunits. Interacts with BCAP31.</text>
</comment>
<comment type="similarity">
    <text evidence="3">Belongs to the complex I NDUFB11 subunit family.</text>
</comment>
<reference evidence="18" key="1">
    <citation type="journal article" date="2023" name="Mol. Biol. Evol.">
        <title>Third-Generation Sequencing Reveals the Adaptive Role of the Epigenome in Three Deep-Sea Polychaetes.</title>
        <authorList>
            <person name="Perez M."/>
            <person name="Aroh O."/>
            <person name="Sun Y."/>
            <person name="Lan Y."/>
            <person name="Juniper S.K."/>
            <person name="Young C.R."/>
            <person name="Angers B."/>
            <person name="Qian P.Y."/>
        </authorList>
    </citation>
    <scope>NUCLEOTIDE SEQUENCE</scope>
    <source>
        <strain evidence="18">R07B-5</strain>
    </source>
</reference>
<protein>
    <recommendedName>
        <fullName evidence="4">NADH dehydrogenase [ubiquinone] 1 beta subcomplex subunit 11, mitochondrial</fullName>
    </recommendedName>
    <alternativeName>
        <fullName evidence="15">Complex I-ESSS</fullName>
    </alternativeName>
    <alternativeName>
        <fullName evidence="14">NADH-ubiquinone oxidoreductase ESSS subunit</fullName>
    </alternativeName>
</protein>
<dbReference type="PANTHER" id="PTHR13327">
    <property type="entry name" value="NADH-UBIQUINONE OXIDOREDUCTASE ESSS SUBUNIT, MITOCHONDRIAL PRECURSOR"/>
    <property type="match status" value="1"/>
</dbReference>
<dbReference type="Proteomes" id="UP001209878">
    <property type="component" value="Unassembled WGS sequence"/>
</dbReference>
<gene>
    <name evidence="18" type="ORF">NP493_619g05058</name>
</gene>
<keyword evidence="8" id="KW-0999">Mitochondrion inner membrane</keyword>
<keyword evidence="10" id="KW-0249">Electron transport</keyword>
<dbReference type="AlphaFoldDB" id="A0AAD9KTC5"/>